<dbReference type="Proteomes" id="UP000521379">
    <property type="component" value="Unassembled WGS sequence"/>
</dbReference>
<evidence type="ECO:0000313" key="4">
    <source>
        <dbReference type="Proteomes" id="UP000521379"/>
    </source>
</evidence>
<proteinExistence type="predicted"/>
<keyword evidence="4" id="KW-1185">Reference proteome</keyword>
<evidence type="ECO:0000256" key="2">
    <source>
        <dbReference type="SAM" id="Phobius"/>
    </source>
</evidence>
<sequence length="484" mass="53383">MARSVRGRIHNGGLPSWPPLRTRAVVNGLCLTVFGSLLFHITWNMLNFQVYDAHETAMVLRVLAIWLAVGLPLGCVAIGIHLVLTAATARDRLLLSHGAAAWDPGEQDAVLRGVRVRNWRPATGSRPGAFSARTLGWVPVQTPLALLPLGLGVVVGLGLMIWLATGYGRAALILWVTIAWLAWRSWRAWGGWTDFRTDRQRRPGSAQQSPDGSRVVVITADEAWDHDDDVDTHHLPAHPDPYQREQQLRQAMADEAPRSRYDGHDRLGGDGQLGSNGRLGGNGQLGGNDVRVEAIQDPNTYRTETTDLIPVYADDGQYPGDESTGEIPVDREQDTAPLHPDDRKPRRPKRTRVAAEDEQVVLVDRSAQRAHQARLKRNGQSTDAPAGRRPGRRPTSRQEVAETEPTNGRGRGRGLRKYLGERVTDDPAAHANPGNPAADARTSQMRTVRRSGAPSKAEAEREIYDRKVEADSIFGYVMGKRRED</sequence>
<keyword evidence="2" id="KW-0472">Membrane</keyword>
<dbReference type="EMBL" id="JAAVUN010000013">
    <property type="protein sequence ID" value="NKE09892.1"/>
    <property type="molecule type" value="Genomic_DNA"/>
</dbReference>
<evidence type="ECO:0000313" key="3">
    <source>
        <dbReference type="EMBL" id="NKE09892.1"/>
    </source>
</evidence>
<feature type="transmembrane region" description="Helical" evidence="2">
    <location>
        <begin position="63"/>
        <end position="84"/>
    </location>
</feature>
<dbReference type="AlphaFoldDB" id="A0A846TVV1"/>
<dbReference type="RefSeq" id="WP_119932940.1">
    <property type="nucleotide sequence ID" value="NZ_JAAVUN010000013.1"/>
</dbReference>
<feature type="compositionally biased region" description="Basic and acidic residues" evidence="1">
    <location>
        <begin position="259"/>
        <end position="268"/>
    </location>
</feature>
<feature type="region of interest" description="Disordered" evidence="1">
    <location>
        <begin position="311"/>
        <end position="460"/>
    </location>
</feature>
<keyword evidence="2" id="KW-1133">Transmembrane helix</keyword>
<keyword evidence="2" id="KW-0812">Transmembrane</keyword>
<reference evidence="3 4" key="1">
    <citation type="submission" date="2020-02" db="EMBL/GenBank/DDBJ databases">
        <authorList>
            <person name="Sun Q."/>
        </authorList>
    </citation>
    <scope>NUCLEOTIDE SEQUENCE [LARGE SCALE GENOMIC DNA]</scope>
    <source>
        <strain evidence="3 4">YIM 13062</strain>
    </source>
</reference>
<feature type="compositionally biased region" description="Gly residues" evidence="1">
    <location>
        <begin position="269"/>
        <end position="286"/>
    </location>
</feature>
<feature type="compositionally biased region" description="Basic and acidic residues" evidence="1">
    <location>
        <begin position="328"/>
        <end position="344"/>
    </location>
</feature>
<feature type="compositionally biased region" description="Basic and acidic residues" evidence="1">
    <location>
        <begin position="418"/>
        <end position="428"/>
    </location>
</feature>
<gene>
    <name evidence="3" type="ORF">GTW58_08070</name>
</gene>
<accession>A0A846TVV1</accession>
<protein>
    <submittedName>
        <fullName evidence="3">Uncharacterized protein</fullName>
    </submittedName>
</protein>
<name>A0A846TVV1_9MICC</name>
<feature type="region of interest" description="Disordered" evidence="1">
    <location>
        <begin position="259"/>
        <end position="289"/>
    </location>
</feature>
<organism evidence="3 4">
    <name type="scientific">Kocuria subflava</name>
    <dbReference type="NCBI Taxonomy" id="1736139"/>
    <lineage>
        <taxon>Bacteria</taxon>
        <taxon>Bacillati</taxon>
        <taxon>Actinomycetota</taxon>
        <taxon>Actinomycetes</taxon>
        <taxon>Micrococcales</taxon>
        <taxon>Micrococcaceae</taxon>
        <taxon>Kocuria</taxon>
    </lineage>
</organism>
<evidence type="ECO:0000256" key="1">
    <source>
        <dbReference type="SAM" id="MobiDB-lite"/>
    </source>
</evidence>
<comment type="caution">
    <text evidence="3">The sequence shown here is derived from an EMBL/GenBank/DDBJ whole genome shotgun (WGS) entry which is preliminary data.</text>
</comment>
<feature type="transmembrane region" description="Helical" evidence="2">
    <location>
        <begin position="144"/>
        <end position="164"/>
    </location>
</feature>
<feature type="transmembrane region" description="Helical" evidence="2">
    <location>
        <begin position="24"/>
        <end position="43"/>
    </location>
</feature>
<feature type="compositionally biased region" description="Low complexity" evidence="1">
    <location>
        <begin position="429"/>
        <end position="440"/>
    </location>
</feature>